<dbReference type="RefSeq" id="WP_007172819.1">
    <property type="nucleotide sequence ID" value="NZ_GG704780.1"/>
</dbReference>
<dbReference type="EMBL" id="ACKS01000031">
    <property type="protein sequence ID" value="EFA44909.1"/>
    <property type="molecule type" value="Genomic_DNA"/>
</dbReference>
<keyword evidence="1" id="KW-0732">Signal</keyword>
<name>D1PUS0_9BACT</name>
<evidence type="ECO:0000313" key="2">
    <source>
        <dbReference type="EMBL" id="EFA44909.1"/>
    </source>
</evidence>
<evidence type="ECO:0000313" key="3">
    <source>
        <dbReference type="Proteomes" id="UP000003160"/>
    </source>
</evidence>
<organism evidence="2 3">
    <name type="scientific">Hallella bergensis DSM 17361</name>
    <dbReference type="NCBI Taxonomy" id="585502"/>
    <lineage>
        <taxon>Bacteria</taxon>
        <taxon>Pseudomonadati</taxon>
        <taxon>Bacteroidota</taxon>
        <taxon>Bacteroidia</taxon>
        <taxon>Bacteroidales</taxon>
        <taxon>Prevotellaceae</taxon>
        <taxon>Hallella</taxon>
    </lineage>
</organism>
<dbReference type="PROSITE" id="PS51257">
    <property type="entry name" value="PROKAR_LIPOPROTEIN"/>
    <property type="match status" value="1"/>
</dbReference>
<protein>
    <recommendedName>
        <fullName evidence="4">Bacteroidetes PKD-like domain-containing protein</fullName>
    </recommendedName>
</protein>
<proteinExistence type="predicted"/>
<evidence type="ECO:0000256" key="1">
    <source>
        <dbReference type="SAM" id="SignalP"/>
    </source>
</evidence>
<accession>D1PUS0</accession>
<dbReference type="InterPro" id="IPR032183">
    <property type="entry name" value="PKD-like"/>
</dbReference>
<sequence length="505" mass="57233">MKKLIILFSVTLLALTACVHDDTNEDFLQLNEAAISGIEDVYDNVYVDDFLKISPVINASKNDLSQFSYSWYTYNTNTIYSADTLSHDKDLNVKIKLIPGKHTMVFKAVDNSTGIFYKKQFTINVINEFTNGIMLLYEKDGHAELGFWSYDRDKLISDIYSKLNHGDIIGQHPQRVYFNKYSSESANEILVLCQDRKGGIFMDATTMLKTRDYKDFFFAEPDEFKPQAYFKSNMREYLIDNGLAYDRATNTMVPNPTVKPNLSVQGKTYAIADKADFGDTEVDPEYYPARMILYDNKNMCFYNVYNIASAFMELVGGSEDVVYTPGGFFDPNHVGMTCLYAHISARSATGAREYMGVFETPEGERHLLKMAIGFWVENADPDTYFKDLGNDVIQSENINNATTFACSPMVPGYMFYASGNALYLYNATNKTGQKIFELAANQKINHIEIERSHGYMLVAYQDESKQSSGAGFAVLEISTDGGFKLTTKHQFNEVGNKIVDFENKY</sequence>
<keyword evidence="3" id="KW-1185">Reference proteome</keyword>
<evidence type="ECO:0008006" key="4">
    <source>
        <dbReference type="Google" id="ProtNLM"/>
    </source>
</evidence>
<dbReference type="OrthoDB" id="1023306at2"/>
<dbReference type="eggNOG" id="COG0526">
    <property type="taxonomic scope" value="Bacteria"/>
</dbReference>
<feature type="chain" id="PRO_5003026639" description="Bacteroidetes PKD-like domain-containing protein" evidence="1">
    <location>
        <begin position="20"/>
        <end position="505"/>
    </location>
</feature>
<dbReference type="Pfam" id="PF16407">
    <property type="entry name" value="PKD_2"/>
    <property type="match status" value="1"/>
</dbReference>
<gene>
    <name evidence="2" type="ORF">HMPREF0645_0705</name>
</gene>
<comment type="caution">
    <text evidence="2">The sequence shown here is derived from an EMBL/GenBank/DDBJ whole genome shotgun (WGS) entry which is preliminary data.</text>
</comment>
<reference evidence="2 3" key="1">
    <citation type="submission" date="2009-10" db="EMBL/GenBank/DDBJ databases">
        <authorList>
            <person name="Qin X."/>
            <person name="Bachman B."/>
            <person name="Battles P."/>
            <person name="Bell A."/>
            <person name="Bess C."/>
            <person name="Bickham C."/>
            <person name="Chaboub L."/>
            <person name="Chen D."/>
            <person name="Coyle M."/>
            <person name="Deiros D.R."/>
            <person name="Dinh H."/>
            <person name="Forbes L."/>
            <person name="Fowler G."/>
            <person name="Francisco L."/>
            <person name="Fu Q."/>
            <person name="Gubbala S."/>
            <person name="Hale W."/>
            <person name="Han Y."/>
            <person name="Hemphill L."/>
            <person name="Highlander S.K."/>
            <person name="Hirani K."/>
            <person name="Hogues M."/>
            <person name="Jackson L."/>
            <person name="Jakkamsetti A."/>
            <person name="Javaid M."/>
            <person name="Jiang H."/>
            <person name="Korchina V."/>
            <person name="Kovar C."/>
            <person name="Lara F."/>
            <person name="Lee S."/>
            <person name="Mata R."/>
            <person name="Mathew T."/>
            <person name="Moen C."/>
            <person name="Morales K."/>
            <person name="Munidasa M."/>
            <person name="Nazareth L."/>
            <person name="Ngo R."/>
            <person name="Nguyen L."/>
            <person name="Okwuonu G."/>
            <person name="Ongeri F."/>
            <person name="Patil S."/>
            <person name="Petrosino J."/>
            <person name="Pham C."/>
            <person name="Pham P."/>
            <person name="Pu L.-L."/>
            <person name="Puazo M."/>
            <person name="Raj R."/>
            <person name="Reid J."/>
            <person name="Rouhana J."/>
            <person name="Saada N."/>
            <person name="Shang Y."/>
            <person name="Simmons D."/>
            <person name="Thornton R."/>
            <person name="Warren J."/>
            <person name="Weissenberger G."/>
            <person name="Zhang J."/>
            <person name="Zhang L."/>
            <person name="Zhou C."/>
            <person name="Zhu D."/>
            <person name="Muzny D."/>
            <person name="Worley K."/>
            <person name="Gibbs R."/>
        </authorList>
    </citation>
    <scope>NUCLEOTIDE SEQUENCE [LARGE SCALE GENOMIC DNA]</scope>
    <source>
        <strain evidence="2 3">DSM 17361</strain>
    </source>
</reference>
<dbReference type="HOGENOM" id="CLU_522565_0_0_10"/>
<dbReference type="AlphaFoldDB" id="D1PUS0"/>
<dbReference type="Proteomes" id="UP000003160">
    <property type="component" value="Unassembled WGS sequence"/>
</dbReference>
<feature type="signal peptide" evidence="1">
    <location>
        <begin position="1"/>
        <end position="19"/>
    </location>
</feature>